<dbReference type="Proteomes" id="UP000321275">
    <property type="component" value="Unassembled WGS sequence"/>
</dbReference>
<dbReference type="EMBL" id="BJUK01000005">
    <property type="protein sequence ID" value="GEK46390.1"/>
    <property type="molecule type" value="Genomic_DNA"/>
</dbReference>
<evidence type="ECO:0000256" key="6">
    <source>
        <dbReference type="SAM" id="Coils"/>
    </source>
</evidence>
<dbReference type="SUPFAM" id="SSF53807">
    <property type="entry name" value="Helical backbone' metal receptor"/>
    <property type="match status" value="1"/>
</dbReference>
<dbReference type="Gene3D" id="3.40.50.1980">
    <property type="entry name" value="Nitrogenase molybdenum iron protein domain"/>
    <property type="match status" value="2"/>
</dbReference>
<evidence type="ECO:0000256" key="2">
    <source>
        <dbReference type="ARBA" id="ARBA00008814"/>
    </source>
</evidence>
<name>A0A510XCY4_9GAMM</name>
<proteinExistence type="inferred from homology"/>
<comment type="similarity">
    <text evidence="2">Belongs to the bacterial solute-binding protein 8 family.</text>
</comment>
<feature type="domain" description="Fe/B12 periplasmic-binding" evidence="7">
    <location>
        <begin position="74"/>
        <end position="343"/>
    </location>
</feature>
<evidence type="ECO:0000313" key="9">
    <source>
        <dbReference type="Proteomes" id="UP000321275"/>
    </source>
</evidence>
<evidence type="ECO:0000256" key="5">
    <source>
        <dbReference type="ARBA" id="ARBA00022729"/>
    </source>
</evidence>
<evidence type="ECO:0000256" key="3">
    <source>
        <dbReference type="ARBA" id="ARBA00022448"/>
    </source>
</evidence>
<dbReference type="Pfam" id="PF01497">
    <property type="entry name" value="Peripla_BP_2"/>
    <property type="match status" value="1"/>
</dbReference>
<protein>
    <submittedName>
        <fullName evidence="8">Iron(III) dicitrate-binding protein</fullName>
    </submittedName>
</protein>
<dbReference type="GO" id="GO:0030288">
    <property type="term" value="C:outer membrane-bounded periplasmic space"/>
    <property type="evidence" value="ECO:0007669"/>
    <property type="project" value="TreeGrafter"/>
</dbReference>
<evidence type="ECO:0000259" key="7">
    <source>
        <dbReference type="PROSITE" id="PS50983"/>
    </source>
</evidence>
<keyword evidence="9" id="KW-1185">Reference proteome</keyword>
<evidence type="ECO:0000313" key="8">
    <source>
        <dbReference type="EMBL" id="GEK46390.1"/>
    </source>
</evidence>
<dbReference type="PROSITE" id="PS50983">
    <property type="entry name" value="FE_B12_PBP"/>
    <property type="match status" value="1"/>
</dbReference>
<organism evidence="8 9">
    <name type="scientific">Bisbaumannia pacifica</name>
    <dbReference type="NCBI Taxonomy" id="77098"/>
    <lineage>
        <taxon>Bacteria</taxon>
        <taxon>Pseudomonadati</taxon>
        <taxon>Pseudomonadota</taxon>
        <taxon>Gammaproteobacteria</taxon>
        <taxon>Oceanospirillales</taxon>
        <taxon>Halomonadaceae</taxon>
        <taxon>Bisbaumannia</taxon>
    </lineage>
</organism>
<keyword evidence="4" id="KW-0408">Iron</keyword>
<dbReference type="AlphaFoldDB" id="A0A510XCY4"/>
<dbReference type="CDD" id="cd01146">
    <property type="entry name" value="FhuD"/>
    <property type="match status" value="1"/>
</dbReference>
<evidence type="ECO:0000256" key="4">
    <source>
        <dbReference type="ARBA" id="ARBA00022496"/>
    </source>
</evidence>
<dbReference type="PANTHER" id="PTHR30532:SF1">
    <property type="entry name" value="IRON(3+)-HYDROXAMATE-BINDING PROTEIN FHUD"/>
    <property type="match status" value="1"/>
</dbReference>
<dbReference type="InterPro" id="IPR002491">
    <property type="entry name" value="ABC_transptr_periplasmic_BD"/>
</dbReference>
<dbReference type="InterPro" id="IPR051313">
    <property type="entry name" value="Bact_iron-sidero_bind"/>
</dbReference>
<sequence>MRLKLINIHRLSSPSLGHGTRLTLKERPMSPSAFPRRRVAGLALLLGLAAAQSALATTLETAHGPVEVGDDPQRVVTLYEGALDAALAGGVVPLGAVTTRGGDGVAGYIDDYLDARHPDAEPAIVGVVREINLEAVLAQRPDLILAPPQLADEQYALLSRLAPTVVPPTRPLAADNWKHEARLYGQALGREAQLEAAIAAVEERAQALTEALADAEVSGEVSLVRWMPQGPLVMSERLFASGLLAATGLTFSDGDLVNDRGVHSDPLSLENLSRVDSDWLFLATLNADGQEALEAARTSPAFERLEAVANDRVVPVDGQLWTSANGPLAAQAILDDIEAALLP</sequence>
<keyword evidence="5" id="KW-0732">Signal</keyword>
<gene>
    <name evidence="8" type="ORF">HPA02_06730</name>
</gene>
<keyword evidence="4" id="KW-0410">Iron transport</keyword>
<keyword evidence="6" id="KW-0175">Coiled coil</keyword>
<evidence type="ECO:0000256" key="1">
    <source>
        <dbReference type="ARBA" id="ARBA00004196"/>
    </source>
</evidence>
<keyword evidence="4" id="KW-0406">Ion transport</keyword>
<comment type="caution">
    <text evidence="8">The sequence shown here is derived from an EMBL/GenBank/DDBJ whole genome shotgun (WGS) entry which is preliminary data.</text>
</comment>
<feature type="coiled-coil region" evidence="6">
    <location>
        <begin position="191"/>
        <end position="218"/>
    </location>
</feature>
<reference evidence="8 9" key="1">
    <citation type="submission" date="2019-07" db="EMBL/GenBank/DDBJ databases">
        <title>Whole genome shotgun sequence of Halomonas pacifica NBRC 102220.</title>
        <authorList>
            <person name="Hosoyama A."/>
            <person name="Uohara A."/>
            <person name="Ohji S."/>
            <person name="Ichikawa N."/>
        </authorList>
    </citation>
    <scope>NUCLEOTIDE SEQUENCE [LARGE SCALE GENOMIC DNA]</scope>
    <source>
        <strain evidence="8 9">NBRC 102220</strain>
    </source>
</reference>
<accession>A0A510XCY4</accession>
<dbReference type="PANTHER" id="PTHR30532">
    <property type="entry name" value="IRON III DICITRATE-BINDING PERIPLASMIC PROTEIN"/>
    <property type="match status" value="1"/>
</dbReference>
<dbReference type="GO" id="GO:1901678">
    <property type="term" value="P:iron coordination entity transport"/>
    <property type="evidence" value="ECO:0007669"/>
    <property type="project" value="UniProtKB-ARBA"/>
</dbReference>
<comment type="subcellular location">
    <subcellularLocation>
        <location evidence="1">Cell envelope</location>
    </subcellularLocation>
</comment>
<keyword evidence="3" id="KW-0813">Transport</keyword>